<name>A0A023D896_ACIMT</name>
<dbReference type="EMBL" id="BAND01000120">
    <property type="protein sequence ID" value="GAJ30314.1"/>
    <property type="molecule type" value="Genomic_DNA"/>
</dbReference>
<gene>
    <name evidence="1" type="ORF">Amme_121_013</name>
</gene>
<evidence type="ECO:0000313" key="2">
    <source>
        <dbReference type="Proteomes" id="UP000019760"/>
    </source>
</evidence>
<dbReference type="AlphaFoldDB" id="A0A023D896"/>
<organism evidence="1 2">
    <name type="scientific">Acidomonas methanolica NBRC 104435</name>
    <dbReference type="NCBI Taxonomy" id="1231351"/>
    <lineage>
        <taxon>Bacteria</taxon>
        <taxon>Pseudomonadati</taxon>
        <taxon>Pseudomonadota</taxon>
        <taxon>Alphaproteobacteria</taxon>
        <taxon>Acetobacterales</taxon>
        <taxon>Acetobacteraceae</taxon>
        <taxon>Acidomonas</taxon>
    </lineage>
</organism>
<proteinExistence type="predicted"/>
<dbReference type="RefSeq" id="WP_042061216.1">
    <property type="nucleotide sequence ID" value="NZ_BAND01000120.1"/>
</dbReference>
<dbReference type="OrthoDB" id="9182171at2"/>
<accession>A0A023D896</accession>
<sequence>MLHEYAVEPAAIAEDWQTCRYLCEKFGYDRGRLLSLFPKKWLPLAIEAAGHLKPMEKHRVTESLKQLKNRASMKSGRPYDDQLPTWLDNAIAQHGEKPFHAIIAQENPANHAAVLKSADIDEAMPLMAIAPDRAVPRDEASISEALACLLRQSSRILFVDPFFDPYSAKYRRTLQACLRIVKDNNPAASCEIHYRFHPDKPANAELENEAANLFPGIVPDGLQVKIFCWREINGGEDFHDRYLLSEKGGIAIGAGYSAEGANQTTNMHLMSSVLSRRRYDSFARDAGIYTLEGPILLVSSTGAVARL</sequence>
<reference evidence="1 2" key="2">
    <citation type="journal article" date="2014" name="FEMS Microbiol. Lett.">
        <title>Draft genomic DNA sequence of the facultatively methylotrophic bacterium Acidomonas methanolica type strain MB58.</title>
        <authorList>
            <person name="Higashiura N."/>
            <person name="Hadano H."/>
            <person name="Hirakawa H."/>
            <person name="Matsutani M."/>
            <person name="Takabe S."/>
            <person name="Matsushita K."/>
            <person name="Azuma Y."/>
        </authorList>
    </citation>
    <scope>NUCLEOTIDE SEQUENCE [LARGE SCALE GENOMIC DNA]</scope>
    <source>
        <strain evidence="1 2">MB58</strain>
    </source>
</reference>
<protein>
    <submittedName>
        <fullName evidence="1">Uncharacterized protein</fullName>
    </submittedName>
</protein>
<evidence type="ECO:0000313" key="1">
    <source>
        <dbReference type="EMBL" id="GAJ30314.1"/>
    </source>
</evidence>
<comment type="caution">
    <text evidence="1">The sequence shown here is derived from an EMBL/GenBank/DDBJ whole genome shotgun (WGS) entry which is preliminary data.</text>
</comment>
<dbReference type="Proteomes" id="UP000019760">
    <property type="component" value="Unassembled WGS sequence"/>
</dbReference>
<reference evidence="2" key="1">
    <citation type="journal article" date="2014" name="FEMS Microbiol. Lett.">
        <title>Draft Genomic DNA Sequence of the Facultatively Methylotrophic Bacterium Acidomonas methanolica type strain MB58.</title>
        <authorList>
            <person name="Higashiura N."/>
            <person name="Hadano H."/>
            <person name="Hirakawa H."/>
            <person name="Matsutani M."/>
            <person name="Takabe S."/>
            <person name="Matsushita K."/>
            <person name="Azuma Y."/>
        </authorList>
    </citation>
    <scope>NUCLEOTIDE SEQUENCE [LARGE SCALE GENOMIC DNA]</scope>
    <source>
        <strain evidence="2">MB58</strain>
    </source>
</reference>
<keyword evidence="2" id="KW-1185">Reference proteome</keyword>